<evidence type="ECO:0000313" key="1">
    <source>
        <dbReference type="EMBL" id="KAJ6995832.1"/>
    </source>
</evidence>
<reference evidence="1" key="1">
    <citation type="journal article" date="2023" name="Mol. Ecol. Resour.">
        <title>Chromosome-level genome assembly of a triploid poplar Populus alba 'Berolinensis'.</title>
        <authorList>
            <person name="Chen S."/>
            <person name="Yu Y."/>
            <person name="Wang X."/>
            <person name="Wang S."/>
            <person name="Zhang T."/>
            <person name="Zhou Y."/>
            <person name="He R."/>
            <person name="Meng N."/>
            <person name="Wang Y."/>
            <person name="Liu W."/>
            <person name="Liu Z."/>
            <person name="Liu J."/>
            <person name="Guo Q."/>
            <person name="Huang H."/>
            <person name="Sederoff R.R."/>
            <person name="Wang G."/>
            <person name="Qu G."/>
            <person name="Chen S."/>
        </authorList>
    </citation>
    <scope>NUCLEOTIDE SEQUENCE</scope>
    <source>
        <strain evidence="1">SC-2020</strain>
    </source>
</reference>
<dbReference type="Proteomes" id="UP001164929">
    <property type="component" value="Chromosome 5"/>
</dbReference>
<dbReference type="EMBL" id="JAQIZT010000005">
    <property type="protein sequence ID" value="KAJ6995832.1"/>
    <property type="molecule type" value="Genomic_DNA"/>
</dbReference>
<evidence type="ECO:0000313" key="2">
    <source>
        <dbReference type="Proteomes" id="UP001164929"/>
    </source>
</evidence>
<comment type="caution">
    <text evidence="1">The sequence shown here is derived from an EMBL/GenBank/DDBJ whole genome shotgun (WGS) entry which is preliminary data.</text>
</comment>
<gene>
    <name evidence="1" type="ORF">NC653_012640</name>
</gene>
<dbReference type="AlphaFoldDB" id="A0AAD6QSG7"/>
<proteinExistence type="predicted"/>
<accession>A0AAD6QSG7</accession>
<keyword evidence="2" id="KW-1185">Reference proteome</keyword>
<protein>
    <submittedName>
        <fullName evidence="1">Uncharacterized protein</fullName>
    </submittedName>
</protein>
<organism evidence="1 2">
    <name type="scientific">Populus alba x Populus x berolinensis</name>
    <dbReference type="NCBI Taxonomy" id="444605"/>
    <lineage>
        <taxon>Eukaryota</taxon>
        <taxon>Viridiplantae</taxon>
        <taxon>Streptophyta</taxon>
        <taxon>Embryophyta</taxon>
        <taxon>Tracheophyta</taxon>
        <taxon>Spermatophyta</taxon>
        <taxon>Magnoliopsida</taxon>
        <taxon>eudicotyledons</taxon>
        <taxon>Gunneridae</taxon>
        <taxon>Pentapetalae</taxon>
        <taxon>rosids</taxon>
        <taxon>fabids</taxon>
        <taxon>Malpighiales</taxon>
        <taxon>Salicaceae</taxon>
        <taxon>Saliceae</taxon>
        <taxon>Populus</taxon>
    </lineage>
</organism>
<name>A0AAD6QSG7_9ROSI</name>
<sequence>MRFLFLFTNKEHFNNTSYKKNTRRKAFH</sequence>